<reference evidence="5" key="1">
    <citation type="submission" date="2016-01" db="EMBL/GenBank/DDBJ databases">
        <title>Draft genome of Chromobacterium sp. F49.</title>
        <authorList>
            <person name="Hong K.W."/>
        </authorList>
    </citation>
    <scope>NUCLEOTIDE SEQUENCE [LARGE SCALE GENOMIC DNA]</scope>
    <source>
        <strain evidence="5">CN3</strain>
    </source>
</reference>
<feature type="domain" description="Nudix hydrolase" evidence="3">
    <location>
        <begin position="21"/>
        <end position="147"/>
    </location>
</feature>
<dbReference type="EMBL" id="LQQO01000021">
    <property type="protein sequence ID" value="KZE13474.1"/>
    <property type="molecule type" value="Genomic_DNA"/>
</dbReference>
<comment type="caution">
    <text evidence="4">The sequence shown here is derived from an EMBL/GenBank/DDBJ whole genome shotgun (WGS) entry which is preliminary data.</text>
</comment>
<dbReference type="Proteomes" id="UP000076609">
    <property type="component" value="Unassembled WGS sequence"/>
</dbReference>
<accession>A0ABR5YCT5</accession>
<proteinExistence type="predicted"/>
<dbReference type="InterPro" id="IPR000086">
    <property type="entry name" value="NUDIX_hydrolase_dom"/>
</dbReference>
<dbReference type="RefSeq" id="WP_066690737.1">
    <property type="nucleotide sequence ID" value="NZ_CP117025.1"/>
</dbReference>
<gene>
    <name evidence="4" type="ORF">AVT10_15795</name>
</gene>
<evidence type="ECO:0000313" key="5">
    <source>
        <dbReference type="Proteomes" id="UP000076609"/>
    </source>
</evidence>
<evidence type="ECO:0000256" key="2">
    <source>
        <dbReference type="ARBA" id="ARBA00022801"/>
    </source>
</evidence>
<comment type="cofactor">
    <cofactor evidence="1">
        <name>Mg(2+)</name>
        <dbReference type="ChEBI" id="CHEBI:18420"/>
    </cofactor>
</comment>
<name>A0ABR5YCT5_9SPHN</name>
<organism evidence="4 5">
    <name type="scientific">Sphingomonas hankookensis</name>
    <dbReference type="NCBI Taxonomy" id="563996"/>
    <lineage>
        <taxon>Bacteria</taxon>
        <taxon>Pseudomonadati</taxon>
        <taxon>Pseudomonadota</taxon>
        <taxon>Alphaproteobacteria</taxon>
        <taxon>Sphingomonadales</taxon>
        <taxon>Sphingomonadaceae</taxon>
        <taxon>Sphingomonas</taxon>
    </lineage>
</organism>
<dbReference type="PANTHER" id="PTHR43046:SF14">
    <property type="entry name" value="MUTT_NUDIX FAMILY PROTEIN"/>
    <property type="match status" value="1"/>
</dbReference>
<evidence type="ECO:0000313" key="4">
    <source>
        <dbReference type="EMBL" id="KZE13474.1"/>
    </source>
</evidence>
<dbReference type="PANTHER" id="PTHR43046">
    <property type="entry name" value="GDP-MANNOSE MANNOSYL HYDROLASE"/>
    <property type="match status" value="1"/>
</dbReference>
<dbReference type="Pfam" id="PF00293">
    <property type="entry name" value="NUDIX"/>
    <property type="match status" value="1"/>
</dbReference>
<keyword evidence="5" id="KW-1185">Reference proteome</keyword>
<evidence type="ECO:0000256" key="1">
    <source>
        <dbReference type="ARBA" id="ARBA00001946"/>
    </source>
</evidence>
<sequence length="155" mass="16753">MALLHRLLGRAARIVWRVTRPRTIGVRAVLLDPAGARVALVRHTYIDGWYLPGGGVKKGEGVTQALHRELAEEVAVTGATVERVLGVYHNRREGKDDHVVVYVARAGSDALHGADALEVAEVGWFALDALPESTTPATRRRIGEFRDGATGSGAW</sequence>
<dbReference type="PROSITE" id="PS51462">
    <property type="entry name" value="NUDIX"/>
    <property type="match status" value="1"/>
</dbReference>
<dbReference type="InterPro" id="IPR015797">
    <property type="entry name" value="NUDIX_hydrolase-like_dom_sf"/>
</dbReference>
<dbReference type="Gene3D" id="3.90.79.10">
    <property type="entry name" value="Nucleoside Triphosphate Pyrophosphohydrolase"/>
    <property type="match status" value="1"/>
</dbReference>
<dbReference type="SUPFAM" id="SSF55811">
    <property type="entry name" value="Nudix"/>
    <property type="match status" value="1"/>
</dbReference>
<keyword evidence="2 4" id="KW-0378">Hydrolase</keyword>
<evidence type="ECO:0000259" key="3">
    <source>
        <dbReference type="PROSITE" id="PS51462"/>
    </source>
</evidence>
<dbReference type="GO" id="GO:0016787">
    <property type="term" value="F:hydrolase activity"/>
    <property type="evidence" value="ECO:0007669"/>
    <property type="project" value="UniProtKB-KW"/>
</dbReference>
<protein>
    <submittedName>
        <fullName evidence="4">NUDIX hydrolase</fullName>
    </submittedName>
</protein>